<evidence type="ECO:0000313" key="3">
    <source>
        <dbReference type="Proteomes" id="UP001165135"/>
    </source>
</evidence>
<sequence length="210" mass="22806">MVGGEPMSSRDRILARVRSALSDVPREENPGDVPVPREYERSRTGVDVVELLVDRLTDYRAQVHEVSDVAAAVAEALTRREARRLAVPPGVPDAWLRSVEAVHDDPPLPNVELDSLDGVLTGCAVAIAETGTIVLDAGPDQGRRALTLVPDYHLCVVRRDQIVRTVPEAVGRLDPSRPLTWISGPSATSDIELNRVEGVHGPRTLEVLIV</sequence>
<dbReference type="Proteomes" id="UP001165135">
    <property type="component" value="Unassembled WGS sequence"/>
</dbReference>
<dbReference type="InterPro" id="IPR003741">
    <property type="entry name" value="LUD_dom"/>
</dbReference>
<name>A0A9W6RW64_9ACTN</name>
<dbReference type="InterPro" id="IPR037171">
    <property type="entry name" value="NagB/RpiA_transferase-like"/>
</dbReference>
<dbReference type="Gene3D" id="3.40.50.10420">
    <property type="entry name" value="NagB/RpiA/CoA transferase-like"/>
    <property type="match status" value="1"/>
</dbReference>
<comment type="caution">
    <text evidence="2">The sequence shown here is derived from an EMBL/GenBank/DDBJ whole genome shotgun (WGS) entry which is preliminary data.</text>
</comment>
<dbReference type="PANTHER" id="PTHR43682:SF1">
    <property type="entry name" value="LACTATE UTILIZATION PROTEIN C"/>
    <property type="match status" value="1"/>
</dbReference>
<dbReference type="InterPro" id="IPR024185">
    <property type="entry name" value="FTHF_cligase-like_sf"/>
</dbReference>
<protein>
    <recommendedName>
        <fullName evidence="1">LUD domain-containing protein</fullName>
    </recommendedName>
</protein>
<organism evidence="2 3">
    <name type="scientific">Actinoallomurus iriomotensis</name>
    <dbReference type="NCBI Taxonomy" id="478107"/>
    <lineage>
        <taxon>Bacteria</taxon>
        <taxon>Bacillati</taxon>
        <taxon>Actinomycetota</taxon>
        <taxon>Actinomycetes</taxon>
        <taxon>Streptosporangiales</taxon>
        <taxon>Thermomonosporaceae</taxon>
        <taxon>Actinoallomurus</taxon>
    </lineage>
</organism>
<evidence type="ECO:0000259" key="1">
    <source>
        <dbReference type="Pfam" id="PF02589"/>
    </source>
</evidence>
<dbReference type="SUPFAM" id="SSF100950">
    <property type="entry name" value="NagB/RpiA/CoA transferase-like"/>
    <property type="match status" value="1"/>
</dbReference>
<evidence type="ECO:0000313" key="2">
    <source>
        <dbReference type="EMBL" id="GLY81227.1"/>
    </source>
</evidence>
<proteinExistence type="predicted"/>
<dbReference type="PANTHER" id="PTHR43682">
    <property type="entry name" value="LACTATE UTILIZATION PROTEIN C"/>
    <property type="match status" value="1"/>
</dbReference>
<feature type="domain" description="LUD" evidence="1">
    <location>
        <begin position="115"/>
        <end position="210"/>
    </location>
</feature>
<accession>A0A9W6RW64</accession>
<reference evidence="2" key="1">
    <citation type="submission" date="2023-03" db="EMBL/GenBank/DDBJ databases">
        <title>Actinoallomurus iriomotensis NBRC 103681.</title>
        <authorList>
            <person name="Ichikawa N."/>
            <person name="Sato H."/>
            <person name="Tonouchi N."/>
        </authorList>
    </citation>
    <scope>NUCLEOTIDE SEQUENCE</scope>
    <source>
        <strain evidence="2">NBRC 103681</strain>
    </source>
</reference>
<dbReference type="AlphaFoldDB" id="A0A9W6RW64"/>
<dbReference type="Pfam" id="PF02589">
    <property type="entry name" value="LUD_dom"/>
    <property type="match status" value="1"/>
</dbReference>
<dbReference type="EMBL" id="BSTJ01000018">
    <property type="protein sequence ID" value="GLY81227.1"/>
    <property type="molecule type" value="Genomic_DNA"/>
</dbReference>
<gene>
    <name evidence="2" type="ORF">Airi01_094940</name>
</gene>